<proteinExistence type="predicted"/>
<dbReference type="EMBL" id="JBHMEP010000017">
    <property type="protein sequence ID" value="MFB9137713.1"/>
    <property type="molecule type" value="Genomic_DNA"/>
</dbReference>
<organism evidence="1 2">
    <name type="scientific">Vibrio olivae</name>
    <dbReference type="NCBI Taxonomy" id="1243002"/>
    <lineage>
        <taxon>Bacteria</taxon>
        <taxon>Pseudomonadati</taxon>
        <taxon>Pseudomonadota</taxon>
        <taxon>Gammaproteobacteria</taxon>
        <taxon>Vibrionales</taxon>
        <taxon>Vibrionaceae</taxon>
        <taxon>Vibrio</taxon>
    </lineage>
</organism>
<dbReference type="RefSeq" id="WP_390197839.1">
    <property type="nucleotide sequence ID" value="NZ_JBHMEP010000017.1"/>
</dbReference>
<keyword evidence="2" id="KW-1185">Reference proteome</keyword>
<name>A0ABV5HTY7_9VIBR</name>
<evidence type="ECO:0000313" key="2">
    <source>
        <dbReference type="Proteomes" id="UP001589645"/>
    </source>
</evidence>
<sequence length="62" mass="6869">MDGIEKGTDISVVVDSLRRIIASRDKQIDLYHREVLDLKKIINELVNAGNGGGDSGTEEEVW</sequence>
<protein>
    <submittedName>
        <fullName evidence="1">Uncharacterized protein</fullName>
    </submittedName>
</protein>
<dbReference type="Proteomes" id="UP001589645">
    <property type="component" value="Unassembled WGS sequence"/>
</dbReference>
<gene>
    <name evidence="1" type="ORF">ACFFUV_22450</name>
</gene>
<evidence type="ECO:0000313" key="1">
    <source>
        <dbReference type="EMBL" id="MFB9137713.1"/>
    </source>
</evidence>
<reference evidence="1 2" key="1">
    <citation type="submission" date="2024-09" db="EMBL/GenBank/DDBJ databases">
        <authorList>
            <person name="Sun Q."/>
            <person name="Mori K."/>
        </authorList>
    </citation>
    <scope>NUCLEOTIDE SEQUENCE [LARGE SCALE GENOMIC DNA]</scope>
    <source>
        <strain evidence="1 2">CECT 8064</strain>
    </source>
</reference>
<comment type="caution">
    <text evidence="1">The sequence shown here is derived from an EMBL/GenBank/DDBJ whole genome shotgun (WGS) entry which is preliminary data.</text>
</comment>
<accession>A0ABV5HTY7</accession>